<proteinExistence type="predicted"/>
<dbReference type="OrthoDB" id="9789963at2"/>
<dbReference type="KEGG" id="gaz:Pan241w_06060"/>
<dbReference type="InterPro" id="IPR047778">
    <property type="entry name" value="STM4014-like"/>
</dbReference>
<dbReference type="EMBL" id="CP036269">
    <property type="protein sequence ID" value="QDT40549.1"/>
    <property type="molecule type" value="Genomic_DNA"/>
</dbReference>
<gene>
    <name evidence="1" type="ORF">Pan241w_06060</name>
</gene>
<dbReference type="SUPFAM" id="SSF56059">
    <property type="entry name" value="Glutathione synthetase ATP-binding domain-like"/>
    <property type="match status" value="1"/>
</dbReference>
<protein>
    <recommendedName>
        <fullName evidence="3">ATP-grasp domain-containing protein</fullName>
    </recommendedName>
</protein>
<evidence type="ECO:0000313" key="2">
    <source>
        <dbReference type="Proteomes" id="UP000317171"/>
    </source>
</evidence>
<dbReference type="RefSeq" id="WP_145210693.1">
    <property type="nucleotide sequence ID" value="NZ_CP036269.1"/>
</dbReference>
<evidence type="ECO:0000313" key="1">
    <source>
        <dbReference type="EMBL" id="QDT40549.1"/>
    </source>
</evidence>
<keyword evidence="2" id="KW-1185">Reference proteome</keyword>
<dbReference type="NCBIfam" id="NF038074">
    <property type="entry name" value="fam_STM4014"/>
    <property type="match status" value="1"/>
</dbReference>
<evidence type="ECO:0008006" key="3">
    <source>
        <dbReference type="Google" id="ProtNLM"/>
    </source>
</evidence>
<reference evidence="1 2" key="1">
    <citation type="submission" date="2019-02" db="EMBL/GenBank/DDBJ databases">
        <title>Deep-cultivation of Planctomycetes and their phenomic and genomic characterization uncovers novel biology.</title>
        <authorList>
            <person name="Wiegand S."/>
            <person name="Jogler M."/>
            <person name="Boedeker C."/>
            <person name="Pinto D."/>
            <person name="Vollmers J."/>
            <person name="Rivas-Marin E."/>
            <person name="Kohn T."/>
            <person name="Peeters S.H."/>
            <person name="Heuer A."/>
            <person name="Rast P."/>
            <person name="Oberbeckmann S."/>
            <person name="Bunk B."/>
            <person name="Jeske O."/>
            <person name="Meyerdierks A."/>
            <person name="Storesund J.E."/>
            <person name="Kallscheuer N."/>
            <person name="Luecker S."/>
            <person name="Lage O.M."/>
            <person name="Pohl T."/>
            <person name="Merkel B.J."/>
            <person name="Hornburger P."/>
            <person name="Mueller R.-W."/>
            <person name="Bruemmer F."/>
            <person name="Labrenz M."/>
            <person name="Spormann A.M."/>
            <person name="Op den Camp H."/>
            <person name="Overmann J."/>
            <person name="Amann R."/>
            <person name="Jetten M.S.M."/>
            <person name="Mascher T."/>
            <person name="Medema M.H."/>
            <person name="Devos D.P."/>
            <person name="Kaster A.-K."/>
            <person name="Ovreas L."/>
            <person name="Rohde M."/>
            <person name="Galperin M.Y."/>
            <person name="Jogler C."/>
        </authorList>
    </citation>
    <scope>NUCLEOTIDE SEQUENCE [LARGE SCALE GENOMIC DNA]</scope>
    <source>
        <strain evidence="1 2">Pan241w</strain>
    </source>
</reference>
<dbReference type="Gene3D" id="3.30.470.20">
    <property type="entry name" value="ATP-grasp fold, B domain"/>
    <property type="match status" value="1"/>
</dbReference>
<dbReference type="AlphaFoldDB" id="A0A517R9I4"/>
<dbReference type="Proteomes" id="UP000317171">
    <property type="component" value="Chromosome"/>
</dbReference>
<name>A0A517R9I4_9PLAN</name>
<sequence>MADRLPRVSLGQVVLIGNPENRRVQFFQEALQHFGQSPATVIAYCRLLQDPSQLGDVLKPGTILRIESPGENFDVEKQILCRGAAEAEEEGAPFLPVEQVGQLFFDRGLIIHPRQWYLGFRSLMREVKQQLAAVDDVFCMNSPADLIEFFDKTECHATCEAAGYPVAESFNPISSFEELMETMQQQNCQRVFLKLAHGSSASGVVAFSHHSNRTEVVTSAELVREKGGDQLYNSLKLRRYTDLDEIQVLIDLLCRERVHVEKWLPKASLKRGTTFDLRVVVINGRARHFVVRESRSPLTNLHLGNRRGDGNQLIQSMGESNWSDTLNLCEQVAGLYPESFQIGVDLLLTPGFRQRFILELNAFGDLLPEVRFEGRDTYQSEVWSLLRNASQYIP</sequence>
<organism evidence="1 2">
    <name type="scientific">Gimesia alba</name>
    <dbReference type="NCBI Taxonomy" id="2527973"/>
    <lineage>
        <taxon>Bacteria</taxon>
        <taxon>Pseudomonadati</taxon>
        <taxon>Planctomycetota</taxon>
        <taxon>Planctomycetia</taxon>
        <taxon>Planctomycetales</taxon>
        <taxon>Planctomycetaceae</taxon>
        <taxon>Gimesia</taxon>
    </lineage>
</organism>
<accession>A0A517R9I4</accession>